<evidence type="ECO:0000313" key="6">
    <source>
        <dbReference type="Proteomes" id="UP000887565"/>
    </source>
</evidence>
<evidence type="ECO:0000256" key="5">
    <source>
        <dbReference type="SAM" id="Phobius"/>
    </source>
</evidence>
<dbReference type="OMA" id="ACCTIRT"/>
<dbReference type="InterPro" id="IPR051115">
    <property type="entry name" value="LAPTM_transporter"/>
</dbReference>
<dbReference type="WBParaSite" id="nRc.2.0.1.t10694-RA">
    <property type="protein sequence ID" value="nRc.2.0.1.t10694-RA"/>
    <property type="gene ID" value="nRc.2.0.1.g10694"/>
</dbReference>
<sequence>MTAAEPKSKKSATIDATEDFEEPRFLCCCQRMHVRTAATVVGALELLLVLIMIAIEVTVGVIMLVFSVVIISLLFWAIHKNNAVLIIPHLVWQGVQGLILISYLIFHLIAGSMYIVQLSGKRYELARELGKDQKEPGATMAGPAADLLTETDYSMAYVLVGFIVFLAYLALFFGLNVWWFFVIRRFYEYLKIHGGAAASKVANTGASAAAKNSASAVAKNSVSTAARNSASVAAGKDTQE</sequence>
<keyword evidence="3 5" id="KW-1133">Transmembrane helix</keyword>
<feature type="transmembrane region" description="Helical" evidence="5">
    <location>
        <begin position="156"/>
        <end position="181"/>
    </location>
</feature>
<keyword evidence="6" id="KW-1185">Reference proteome</keyword>
<dbReference type="GO" id="GO:0012505">
    <property type="term" value="C:endomembrane system"/>
    <property type="evidence" value="ECO:0007669"/>
    <property type="project" value="UniProtKB-SubCell"/>
</dbReference>
<evidence type="ECO:0000313" key="7">
    <source>
        <dbReference type="WBParaSite" id="nRc.2.0.1.t10694-RA"/>
    </source>
</evidence>
<feature type="transmembrane region" description="Helical" evidence="5">
    <location>
        <begin position="90"/>
        <end position="115"/>
    </location>
</feature>
<feature type="transmembrane region" description="Helical" evidence="5">
    <location>
        <begin position="61"/>
        <end position="78"/>
    </location>
</feature>
<keyword evidence="4 5" id="KW-0472">Membrane</keyword>
<evidence type="ECO:0000256" key="2">
    <source>
        <dbReference type="ARBA" id="ARBA00022692"/>
    </source>
</evidence>
<comment type="subcellular location">
    <subcellularLocation>
        <location evidence="1">Endomembrane system</location>
        <topology evidence="1">Multi-pass membrane protein</topology>
    </subcellularLocation>
</comment>
<feature type="transmembrane region" description="Helical" evidence="5">
    <location>
        <begin position="34"/>
        <end position="55"/>
    </location>
</feature>
<reference evidence="7" key="1">
    <citation type="submission" date="2022-11" db="UniProtKB">
        <authorList>
            <consortium name="WormBaseParasite"/>
        </authorList>
    </citation>
    <scope>IDENTIFICATION</scope>
</reference>
<dbReference type="PANTHER" id="PTHR12479:SF11">
    <property type="entry name" value="PROTEIN CBG14497"/>
    <property type="match status" value="1"/>
</dbReference>
<evidence type="ECO:0000256" key="1">
    <source>
        <dbReference type="ARBA" id="ARBA00004127"/>
    </source>
</evidence>
<keyword evidence="2 5" id="KW-0812">Transmembrane</keyword>
<accession>A0A915I946</accession>
<name>A0A915I946_ROMCU</name>
<dbReference type="PANTHER" id="PTHR12479">
    <property type="entry name" value="LYSOSOMAL-ASSOCIATED TRANSMEMBRANE PROTEIN"/>
    <property type="match status" value="1"/>
</dbReference>
<evidence type="ECO:0000256" key="4">
    <source>
        <dbReference type="ARBA" id="ARBA00023136"/>
    </source>
</evidence>
<dbReference type="AlphaFoldDB" id="A0A915I946"/>
<organism evidence="6 7">
    <name type="scientific">Romanomermis culicivorax</name>
    <name type="common">Nematode worm</name>
    <dbReference type="NCBI Taxonomy" id="13658"/>
    <lineage>
        <taxon>Eukaryota</taxon>
        <taxon>Metazoa</taxon>
        <taxon>Ecdysozoa</taxon>
        <taxon>Nematoda</taxon>
        <taxon>Enoplea</taxon>
        <taxon>Dorylaimia</taxon>
        <taxon>Mermithida</taxon>
        <taxon>Mermithoidea</taxon>
        <taxon>Mermithidae</taxon>
        <taxon>Romanomermis</taxon>
    </lineage>
</organism>
<dbReference type="GO" id="GO:0005765">
    <property type="term" value="C:lysosomal membrane"/>
    <property type="evidence" value="ECO:0007669"/>
    <property type="project" value="TreeGrafter"/>
</dbReference>
<evidence type="ECO:0000256" key="3">
    <source>
        <dbReference type="ARBA" id="ARBA00022989"/>
    </source>
</evidence>
<protein>
    <submittedName>
        <fullName evidence="7">MARVEL domain-containing protein</fullName>
    </submittedName>
</protein>
<proteinExistence type="predicted"/>
<dbReference type="Proteomes" id="UP000887565">
    <property type="component" value="Unplaced"/>
</dbReference>